<dbReference type="Pfam" id="PF01596">
    <property type="entry name" value="Methyltransf_3"/>
    <property type="match status" value="1"/>
</dbReference>
<proteinExistence type="predicted"/>
<dbReference type="SUPFAM" id="SSF53335">
    <property type="entry name" value="S-adenosyl-L-methionine-dependent methyltransferases"/>
    <property type="match status" value="1"/>
</dbReference>
<organism evidence="4">
    <name type="scientific">hydrothermal vent metagenome</name>
    <dbReference type="NCBI Taxonomy" id="652676"/>
    <lineage>
        <taxon>unclassified sequences</taxon>
        <taxon>metagenomes</taxon>
        <taxon>ecological metagenomes</taxon>
    </lineage>
</organism>
<keyword evidence="3" id="KW-0949">S-adenosyl-L-methionine</keyword>
<dbReference type="AlphaFoldDB" id="A0A3B1BWY2"/>
<dbReference type="InterPro" id="IPR002935">
    <property type="entry name" value="SAM_O-MeTrfase"/>
</dbReference>
<keyword evidence="2 4" id="KW-0808">Transferase</keyword>
<accession>A0A3B1BWY2</accession>
<evidence type="ECO:0000256" key="3">
    <source>
        <dbReference type="ARBA" id="ARBA00022691"/>
    </source>
</evidence>
<reference evidence="4" key="1">
    <citation type="submission" date="2018-06" db="EMBL/GenBank/DDBJ databases">
        <authorList>
            <person name="Zhirakovskaya E."/>
        </authorList>
    </citation>
    <scope>NUCLEOTIDE SEQUENCE</scope>
</reference>
<evidence type="ECO:0000313" key="4">
    <source>
        <dbReference type="EMBL" id="VAX10915.1"/>
    </source>
</evidence>
<evidence type="ECO:0000256" key="1">
    <source>
        <dbReference type="ARBA" id="ARBA00022603"/>
    </source>
</evidence>
<dbReference type="InterPro" id="IPR050362">
    <property type="entry name" value="Cation-dep_OMT"/>
</dbReference>
<keyword evidence="1 4" id="KW-0489">Methyltransferase</keyword>
<dbReference type="PANTHER" id="PTHR10509">
    <property type="entry name" value="O-METHYLTRANSFERASE-RELATED"/>
    <property type="match status" value="1"/>
</dbReference>
<dbReference type="Gene3D" id="3.40.50.150">
    <property type="entry name" value="Vaccinia Virus protein VP39"/>
    <property type="match status" value="1"/>
</dbReference>
<dbReference type="GO" id="GO:0008171">
    <property type="term" value="F:O-methyltransferase activity"/>
    <property type="evidence" value="ECO:0007669"/>
    <property type="project" value="InterPro"/>
</dbReference>
<dbReference type="CDD" id="cd02440">
    <property type="entry name" value="AdoMet_MTases"/>
    <property type="match status" value="1"/>
</dbReference>
<dbReference type="PROSITE" id="PS51682">
    <property type="entry name" value="SAM_OMT_I"/>
    <property type="match status" value="1"/>
</dbReference>
<dbReference type="GO" id="GO:0032259">
    <property type="term" value="P:methylation"/>
    <property type="evidence" value="ECO:0007669"/>
    <property type="project" value="UniProtKB-KW"/>
</dbReference>
<gene>
    <name evidence="4" type="ORF">MNBD_GAMMA25-8</name>
</gene>
<evidence type="ECO:0000256" key="2">
    <source>
        <dbReference type="ARBA" id="ARBA00022679"/>
    </source>
</evidence>
<sequence>MNKSHFQIPDELYNYILTASLREHEVLKALREETAKDPAAIMQIPPEQGQFMALLLKLISAKKTLELGTFTGYSALSAALAMPDDSLTISCDINADWTNLARKYWKKAGVDKKIELRLGPALDSLDELIHDGQSNTFDFAFIDADKINYDGYYEKSLTLLRPGGLIALDNVFLFGSVIESAFLREDLKTKISEDDIQAMRCLNIKIKQDERVDISMLPVADGLTLVRKRGENM</sequence>
<dbReference type="GO" id="GO:0008757">
    <property type="term" value="F:S-adenosylmethionine-dependent methyltransferase activity"/>
    <property type="evidence" value="ECO:0007669"/>
    <property type="project" value="TreeGrafter"/>
</dbReference>
<name>A0A3B1BWY2_9ZZZZ</name>
<dbReference type="PANTHER" id="PTHR10509:SF14">
    <property type="entry name" value="CAFFEOYL-COA O-METHYLTRANSFERASE 3-RELATED"/>
    <property type="match status" value="1"/>
</dbReference>
<protein>
    <submittedName>
        <fullName evidence="4">Uncharacterized SAM-dependent O-methyltransferase</fullName>
    </submittedName>
</protein>
<dbReference type="InterPro" id="IPR029063">
    <property type="entry name" value="SAM-dependent_MTases_sf"/>
</dbReference>
<dbReference type="EMBL" id="UOFY01000057">
    <property type="protein sequence ID" value="VAX10915.1"/>
    <property type="molecule type" value="Genomic_DNA"/>
</dbReference>